<accession>A0A8T0S607</accession>
<keyword evidence="2" id="KW-1185">Reference proteome</keyword>
<dbReference type="Proteomes" id="UP000823388">
    <property type="component" value="Chromosome 5N"/>
</dbReference>
<evidence type="ECO:0000313" key="2">
    <source>
        <dbReference type="Proteomes" id="UP000823388"/>
    </source>
</evidence>
<dbReference type="EMBL" id="CM029046">
    <property type="protein sequence ID" value="KAG2594512.1"/>
    <property type="molecule type" value="Genomic_DNA"/>
</dbReference>
<gene>
    <name evidence="1" type="ORF">PVAP13_5NG010516</name>
</gene>
<comment type="caution">
    <text evidence="1">The sequence shown here is derived from an EMBL/GenBank/DDBJ whole genome shotgun (WGS) entry which is preliminary data.</text>
</comment>
<dbReference type="PANTHER" id="PTHR36617:SF15">
    <property type="entry name" value="REVERSE TRANSCRIPTASE ZINC-BINDING DOMAIN-CONTAINING PROTEIN"/>
    <property type="match status" value="1"/>
</dbReference>
<proteinExistence type="predicted"/>
<evidence type="ECO:0000313" key="1">
    <source>
        <dbReference type="EMBL" id="KAG2594512.1"/>
    </source>
</evidence>
<dbReference type="AlphaFoldDB" id="A0A8T0S607"/>
<reference evidence="1" key="1">
    <citation type="submission" date="2020-05" db="EMBL/GenBank/DDBJ databases">
        <title>WGS assembly of Panicum virgatum.</title>
        <authorList>
            <person name="Lovell J.T."/>
            <person name="Jenkins J."/>
            <person name="Shu S."/>
            <person name="Juenger T.E."/>
            <person name="Schmutz J."/>
        </authorList>
    </citation>
    <scope>NUCLEOTIDE SEQUENCE</scope>
    <source>
        <strain evidence="1">AP13</strain>
    </source>
</reference>
<name>A0A8T0S607_PANVG</name>
<organism evidence="1 2">
    <name type="scientific">Panicum virgatum</name>
    <name type="common">Blackwell switchgrass</name>
    <dbReference type="NCBI Taxonomy" id="38727"/>
    <lineage>
        <taxon>Eukaryota</taxon>
        <taxon>Viridiplantae</taxon>
        <taxon>Streptophyta</taxon>
        <taxon>Embryophyta</taxon>
        <taxon>Tracheophyta</taxon>
        <taxon>Spermatophyta</taxon>
        <taxon>Magnoliopsida</taxon>
        <taxon>Liliopsida</taxon>
        <taxon>Poales</taxon>
        <taxon>Poaceae</taxon>
        <taxon>PACMAD clade</taxon>
        <taxon>Panicoideae</taxon>
        <taxon>Panicodae</taxon>
        <taxon>Paniceae</taxon>
        <taxon>Panicinae</taxon>
        <taxon>Panicum</taxon>
        <taxon>Panicum sect. Hiantes</taxon>
    </lineage>
</organism>
<protein>
    <submittedName>
        <fullName evidence="1">Uncharacterized protein</fullName>
    </submittedName>
</protein>
<dbReference type="PANTHER" id="PTHR36617">
    <property type="entry name" value="PROTEIN, PUTATIVE-RELATED"/>
    <property type="match status" value="1"/>
</dbReference>
<sequence length="144" mass="17032">MDRIRKTFLWQGGGTKWTKISKPKKKGGLGIHDLRKMDQSLLCKWWWKLESTEGLWQEIVQEKYVKQNTIAQLKTKPKNSAVWNDLLKVRDWYLKGRVTIIGNGKKIDFWSDSWCDNIPLKERFPNLFPVCREQNCTVNFMASI</sequence>